<gene>
    <name evidence="2" type="ORF">H8707_13835</name>
</gene>
<name>A0A926EXB0_9FIRM</name>
<keyword evidence="3" id="KW-1185">Reference proteome</keyword>
<accession>A0A926EXB0</accession>
<feature type="transmembrane region" description="Helical" evidence="1">
    <location>
        <begin position="212"/>
        <end position="236"/>
    </location>
</feature>
<protein>
    <submittedName>
        <fullName evidence="2">Uncharacterized protein</fullName>
    </submittedName>
</protein>
<organism evidence="2 3">
    <name type="scientific">Paratissierella segnis</name>
    <dbReference type="NCBI Taxonomy" id="2763679"/>
    <lineage>
        <taxon>Bacteria</taxon>
        <taxon>Bacillati</taxon>
        <taxon>Bacillota</taxon>
        <taxon>Tissierellia</taxon>
        <taxon>Tissierellales</taxon>
        <taxon>Tissierellaceae</taxon>
        <taxon>Paratissierella</taxon>
    </lineage>
</organism>
<evidence type="ECO:0000313" key="2">
    <source>
        <dbReference type="EMBL" id="MBC8589296.1"/>
    </source>
</evidence>
<keyword evidence="1" id="KW-0812">Transmembrane</keyword>
<keyword evidence="1" id="KW-1133">Transmembrane helix</keyword>
<evidence type="ECO:0000313" key="3">
    <source>
        <dbReference type="Proteomes" id="UP000601171"/>
    </source>
</evidence>
<proteinExistence type="predicted"/>
<comment type="caution">
    <text evidence="2">The sequence shown here is derived from an EMBL/GenBank/DDBJ whole genome shotgun (WGS) entry which is preliminary data.</text>
</comment>
<dbReference type="RefSeq" id="WP_262430761.1">
    <property type="nucleotide sequence ID" value="NZ_JACRTG010000034.1"/>
</dbReference>
<feature type="transmembrane region" description="Helical" evidence="1">
    <location>
        <begin position="26"/>
        <end position="46"/>
    </location>
</feature>
<feature type="transmembrane region" description="Helical" evidence="1">
    <location>
        <begin position="52"/>
        <end position="74"/>
    </location>
</feature>
<keyword evidence="1" id="KW-0472">Membrane</keyword>
<feature type="transmembrane region" description="Helical" evidence="1">
    <location>
        <begin position="171"/>
        <end position="192"/>
    </location>
</feature>
<reference evidence="2" key="1">
    <citation type="submission" date="2020-08" db="EMBL/GenBank/DDBJ databases">
        <title>Genome public.</title>
        <authorList>
            <person name="Liu C."/>
            <person name="Sun Q."/>
        </authorList>
    </citation>
    <scope>NUCLEOTIDE SEQUENCE</scope>
    <source>
        <strain evidence="2">BX21</strain>
    </source>
</reference>
<feature type="transmembrane region" description="Helical" evidence="1">
    <location>
        <begin position="122"/>
        <end position="145"/>
    </location>
</feature>
<sequence length="250" mass="29063">MDYLNDLIYVNKDSFKKTITSLKSNWLIIFTGLVYTFLNIIVYKIIGTLFVGPLYIISGFISAIVSSSLISNYLNLLFNIINYNRFSFEDFKSGFTAFLWKIYGVFFIAYLGQLLLSLVSNILGAGAVVLNFVIWIIVVILFNPLPEIIYLKYKSPTESITDSIEFMQENWLNWLVPNIVFFTILYVVTGNLQFGIFNTHISFNMIFTLKNIIIYILGQIIFSFTMIYRGHLFKLLNGSTRRKRMFMNKF</sequence>
<dbReference type="Proteomes" id="UP000601171">
    <property type="component" value="Unassembled WGS sequence"/>
</dbReference>
<dbReference type="AlphaFoldDB" id="A0A926EXB0"/>
<feature type="transmembrane region" description="Helical" evidence="1">
    <location>
        <begin position="95"/>
        <end position="116"/>
    </location>
</feature>
<evidence type="ECO:0000256" key="1">
    <source>
        <dbReference type="SAM" id="Phobius"/>
    </source>
</evidence>
<dbReference type="EMBL" id="JACRTG010000034">
    <property type="protein sequence ID" value="MBC8589296.1"/>
    <property type="molecule type" value="Genomic_DNA"/>
</dbReference>